<dbReference type="HOGENOM" id="CLU_1710694_0_0_0"/>
<dbReference type="STRING" id="682795.AciX8_1821"/>
<protein>
    <submittedName>
        <fullName evidence="1">Uncharacterized protein</fullName>
    </submittedName>
</protein>
<dbReference type="Proteomes" id="UP000007113">
    <property type="component" value="Chromosome"/>
</dbReference>
<reference evidence="1 2" key="1">
    <citation type="submission" date="2011-11" db="EMBL/GenBank/DDBJ databases">
        <title>Complete sequence of Granulicella mallensis MP5ACTX8.</title>
        <authorList>
            <consortium name="US DOE Joint Genome Institute"/>
            <person name="Lucas S."/>
            <person name="Copeland A."/>
            <person name="Lapidus A."/>
            <person name="Cheng J.-F."/>
            <person name="Goodwin L."/>
            <person name="Pitluck S."/>
            <person name="Peters L."/>
            <person name="Lu M."/>
            <person name="Detter J.C."/>
            <person name="Han C."/>
            <person name="Tapia R."/>
            <person name="Land M."/>
            <person name="Hauser L."/>
            <person name="Kyrpides N."/>
            <person name="Ivanova N."/>
            <person name="Mikhailova N."/>
            <person name="Pagani I."/>
            <person name="Rawat S."/>
            <person name="Mannisto M."/>
            <person name="Haggblom M."/>
            <person name="Woyke T."/>
        </authorList>
    </citation>
    <scope>NUCLEOTIDE SEQUENCE [LARGE SCALE GENOMIC DNA]</scope>
    <source>
        <strain evidence="2">ATCC BAA-1857 / DSM 23137 / MP5ACTX8</strain>
    </source>
</reference>
<accession>G8NR80</accession>
<keyword evidence="2" id="KW-1185">Reference proteome</keyword>
<evidence type="ECO:0000313" key="1">
    <source>
        <dbReference type="EMBL" id="AEU36158.1"/>
    </source>
</evidence>
<dbReference type="EMBL" id="CP003130">
    <property type="protein sequence ID" value="AEU36158.1"/>
    <property type="molecule type" value="Genomic_DNA"/>
</dbReference>
<sequence length="153" mass="17174">MRTLIYKRTHNGDPDEKGRFGIHDCMGVVRGYSYDAVIGIGGSGGEARANGIAYKLNWIGVGPHRHECPGGRGPLVTFDRFVSFEDQDLDLRIIAPDLAQRMYVTRPARLIFDESLSPAEQTDVKRLLKRIKNSPPSVRTNMPKRIKCFKKAC</sequence>
<dbReference type="KEGG" id="gma:AciX8_1821"/>
<dbReference type="AlphaFoldDB" id="G8NR80"/>
<organism evidence="1 2">
    <name type="scientific">Granulicella mallensis (strain ATCC BAA-1857 / DSM 23137 / MP5ACTX8)</name>
    <dbReference type="NCBI Taxonomy" id="682795"/>
    <lineage>
        <taxon>Bacteria</taxon>
        <taxon>Pseudomonadati</taxon>
        <taxon>Acidobacteriota</taxon>
        <taxon>Terriglobia</taxon>
        <taxon>Terriglobales</taxon>
        <taxon>Acidobacteriaceae</taxon>
        <taxon>Granulicella</taxon>
    </lineage>
</organism>
<name>G8NR80_GRAMM</name>
<proteinExistence type="predicted"/>
<gene>
    <name evidence="1" type="ordered locus">AciX8_1821</name>
</gene>
<dbReference type="eggNOG" id="ENOG502ZMCA">
    <property type="taxonomic scope" value="Bacteria"/>
</dbReference>
<evidence type="ECO:0000313" key="2">
    <source>
        <dbReference type="Proteomes" id="UP000007113"/>
    </source>
</evidence>